<evidence type="ECO:0000259" key="7">
    <source>
        <dbReference type="Pfam" id="PF14508"/>
    </source>
</evidence>
<comment type="caution">
    <text evidence="9">The sequence shown here is derived from an EMBL/GenBank/DDBJ whole genome shotgun (WGS) entry which is preliminary data.</text>
</comment>
<dbReference type="InterPro" id="IPR014718">
    <property type="entry name" value="GH-type_carb-bd"/>
</dbReference>
<sequence>MHSPNGIVSAKLYAGKGGLKYCVKAEKIELIEPSALGIIINDKIFGKAVNHIKLISKTTIDEKYSLRGKKSEASNKCTVYTFEITEGALKYDIEFKLFDDGCAFRYLVKTVAKPSRIREELTTFTLTPKTKVWYFERNSVWKLRSYAGVWQRTAIDSLPIISIQGPIQGKPLIVELEDGGYVMLTEAALYNYSGMRFKALGKRELKVNFTEEENGFTINGDVITPWRVVGYAKDLNALVNTDIITNLNPSPDLKLYADTEYIKPGRSVWSWLTQHTQKNYMLPDSEKRFIDDAHELGFEYTMIDEGWESKWNNKWVQLQELCKYGADRNVGVWIWKHSRDLRKPSVRDAFLDSVKAEGAVGVKTDFMNSEAKELIDFEIGFLKACAKRELMVNFHGCHTSTGESRTYPNELTREGVRGMELNIMNEPIPASHNAALPFTRFVTGHGDYTPGLFSNRANTTYAHQLAMFYLLESSFQCLADNPEYLSEAKLEIAVKMLKNLPVTWDETIVLPDSKIGVLAAIARRKGDVWYVAVINGTDEKYTYNLALSFLKKGINYSATYVTDNTNESLHERTAVLDKSSKSVNELLPTGGLLMTIKPVN</sequence>
<dbReference type="EC" id="3.2.1.20" evidence="9"/>
<dbReference type="GO" id="GO:0030246">
    <property type="term" value="F:carbohydrate binding"/>
    <property type="evidence" value="ECO:0007669"/>
    <property type="project" value="InterPro"/>
</dbReference>
<evidence type="ECO:0000259" key="8">
    <source>
        <dbReference type="Pfam" id="PF14509"/>
    </source>
</evidence>
<dbReference type="InterPro" id="IPR013785">
    <property type="entry name" value="Aldolase_TIM"/>
</dbReference>
<comment type="subunit">
    <text evidence="2">Monomer.</text>
</comment>
<accession>R9GYY2</accession>
<feature type="domain" description="Glycosyl-hydrolase 97 C-terminal oligomerisation" evidence="8">
    <location>
        <begin position="503"/>
        <end position="597"/>
    </location>
</feature>
<dbReference type="Pfam" id="PF14508">
    <property type="entry name" value="GH97_N"/>
    <property type="match status" value="1"/>
</dbReference>
<reference evidence="9 10" key="1">
    <citation type="journal article" date="2013" name="Genome Announc.">
        <title>Draft Genome Sequence of Arcticibacter svalbardensis Strain MN12-7T, a Member of the Family Sphingobacteriaceae Isolated from an Arctic Soil Sample.</title>
        <authorList>
            <person name="Shivaji S."/>
            <person name="Ara S."/>
            <person name="Prasad S."/>
            <person name="Manasa B.P."/>
            <person name="Begum Z."/>
            <person name="Singh A."/>
            <person name="Kumar Pinnaka A."/>
        </authorList>
    </citation>
    <scope>NUCLEOTIDE SEQUENCE [LARGE SCALE GENOMIC DNA]</scope>
    <source>
        <strain evidence="9 10">MN12-7</strain>
    </source>
</reference>
<dbReference type="STRING" id="1150600.ADIARSV_2649"/>
<gene>
    <name evidence="9" type="ORF">ADIARSV_2649</name>
</gene>
<dbReference type="Proteomes" id="UP000014174">
    <property type="component" value="Unassembled WGS sequence"/>
</dbReference>
<feature type="domain" description="Glycosyl-hydrolase 97 catalytic" evidence="6">
    <location>
        <begin position="279"/>
        <end position="416"/>
    </location>
</feature>
<evidence type="ECO:0000256" key="1">
    <source>
        <dbReference type="ARBA" id="ARBA00001913"/>
    </source>
</evidence>
<keyword evidence="10" id="KW-1185">Reference proteome</keyword>
<evidence type="ECO:0000259" key="6">
    <source>
        <dbReference type="Pfam" id="PF10566"/>
    </source>
</evidence>
<dbReference type="InterPro" id="IPR017853">
    <property type="entry name" value="GH"/>
</dbReference>
<dbReference type="InterPro" id="IPR052720">
    <property type="entry name" value="Glycosyl_hydrolase_97"/>
</dbReference>
<dbReference type="EMBL" id="AQPN01000096">
    <property type="protein sequence ID" value="EOR94154.1"/>
    <property type="molecule type" value="Genomic_DNA"/>
</dbReference>
<dbReference type="InterPro" id="IPR029483">
    <property type="entry name" value="GH97_C"/>
</dbReference>
<evidence type="ECO:0000313" key="10">
    <source>
        <dbReference type="Proteomes" id="UP000014174"/>
    </source>
</evidence>
<keyword evidence="4" id="KW-0106">Calcium</keyword>
<dbReference type="eggNOG" id="COG1082">
    <property type="taxonomic scope" value="Bacteria"/>
</dbReference>
<evidence type="ECO:0000256" key="2">
    <source>
        <dbReference type="ARBA" id="ARBA00011245"/>
    </source>
</evidence>
<dbReference type="InterPro" id="IPR019563">
    <property type="entry name" value="GH97_catalytic"/>
</dbReference>
<dbReference type="InterPro" id="IPR029486">
    <property type="entry name" value="GH97_N"/>
</dbReference>
<dbReference type="Gene3D" id="2.70.98.10">
    <property type="match status" value="1"/>
</dbReference>
<dbReference type="Gene3D" id="2.60.40.1180">
    <property type="entry name" value="Golgi alpha-mannosidase II"/>
    <property type="match status" value="1"/>
</dbReference>
<dbReference type="Pfam" id="PF14509">
    <property type="entry name" value="GH97_C"/>
    <property type="match status" value="1"/>
</dbReference>
<keyword evidence="3 9" id="KW-0378">Hydrolase</keyword>
<dbReference type="AlphaFoldDB" id="R9GYY2"/>
<proteinExistence type="predicted"/>
<dbReference type="GO" id="GO:0004558">
    <property type="term" value="F:alpha-1,4-glucosidase activity"/>
    <property type="evidence" value="ECO:0007669"/>
    <property type="project" value="UniProtKB-EC"/>
</dbReference>
<name>R9GYY2_9SPHI</name>
<dbReference type="InterPro" id="IPR013780">
    <property type="entry name" value="Glyco_hydro_b"/>
</dbReference>
<keyword evidence="5 9" id="KW-0326">Glycosidase</keyword>
<dbReference type="PANTHER" id="PTHR35803">
    <property type="entry name" value="GLUCAN 1,4-ALPHA-GLUCOSIDASE SUSB-RELATED"/>
    <property type="match status" value="1"/>
</dbReference>
<evidence type="ECO:0000256" key="5">
    <source>
        <dbReference type="ARBA" id="ARBA00023295"/>
    </source>
</evidence>
<feature type="domain" description="Glycosyl-hydrolase 97 N-terminal" evidence="7">
    <location>
        <begin position="2"/>
        <end position="248"/>
    </location>
</feature>
<evidence type="ECO:0000313" key="9">
    <source>
        <dbReference type="EMBL" id="EOR94154.1"/>
    </source>
</evidence>
<dbReference type="Pfam" id="PF10566">
    <property type="entry name" value="Glyco_hydro_97"/>
    <property type="match status" value="1"/>
</dbReference>
<dbReference type="Gene3D" id="3.20.20.70">
    <property type="entry name" value="Aldolase class I"/>
    <property type="match status" value="1"/>
</dbReference>
<evidence type="ECO:0000256" key="4">
    <source>
        <dbReference type="ARBA" id="ARBA00022837"/>
    </source>
</evidence>
<dbReference type="PATRIC" id="fig|1150600.3.peg.2622"/>
<protein>
    <submittedName>
        <fullName evidence="9">Maltodextrin glucosidase</fullName>
        <ecNumber evidence="9">3.2.1.20</ecNumber>
    </submittedName>
</protein>
<dbReference type="PANTHER" id="PTHR35803:SF2">
    <property type="entry name" value="RETAINING ALPHA-GALACTOSIDASE"/>
    <property type="match status" value="1"/>
</dbReference>
<dbReference type="SUPFAM" id="SSF51445">
    <property type="entry name" value="(Trans)glycosidases"/>
    <property type="match status" value="1"/>
</dbReference>
<organism evidence="9 10">
    <name type="scientific">Arcticibacter svalbardensis MN12-7</name>
    <dbReference type="NCBI Taxonomy" id="1150600"/>
    <lineage>
        <taxon>Bacteria</taxon>
        <taxon>Pseudomonadati</taxon>
        <taxon>Bacteroidota</taxon>
        <taxon>Sphingobacteriia</taxon>
        <taxon>Sphingobacteriales</taxon>
        <taxon>Sphingobacteriaceae</taxon>
        <taxon>Arcticibacter</taxon>
    </lineage>
</organism>
<evidence type="ECO:0000256" key="3">
    <source>
        <dbReference type="ARBA" id="ARBA00022801"/>
    </source>
</evidence>
<comment type="cofactor">
    <cofactor evidence="1">
        <name>Ca(2+)</name>
        <dbReference type="ChEBI" id="CHEBI:29108"/>
    </cofactor>
</comment>